<protein>
    <submittedName>
        <fullName evidence="1">Uncharacterized protein</fullName>
    </submittedName>
</protein>
<keyword evidence="2" id="KW-1185">Reference proteome</keyword>
<accession>A0ABN0N085</accession>
<comment type="caution">
    <text evidence="1">The sequence shown here is derived from an EMBL/GenBank/DDBJ whole genome shotgun (WGS) entry which is preliminary data.</text>
</comment>
<dbReference type="Proteomes" id="UP000016064">
    <property type="component" value="Unassembled WGS sequence"/>
</dbReference>
<dbReference type="RefSeq" id="WP_020370788.1">
    <property type="nucleotide sequence ID" value="NZ_APJW01000001.1"/>
</dbReference>
<proteinExistence type="predicted"/>
<organism evidence="1 2">
    <name type="scientific">Chlamydia ibidis 10-1398/6</name>
    <dbReference type="NCBI Taxonomy" id="1046581"/>
    <lineage>
        <taxon>Bacteria</taxon>
        <taxon>Pseudomonadati</taxon>
        <taxon>Chlamydiota</taxon>
        <taxon>Chlamydiia</taxon>
        <taxon>Chlamydiales</taxon>
        <taxon>Chlamydiaceae</taxon>
        <taxon>Chlamydia/Chlamydophila group</taxon>
        <taxon>Chlamydia</taxon>
    </lineage>
</organism>
<sequence length="140" mass="15759">MSLDFLEEFYKRSILNCGTAFPEGFMDIAEVLSQSAPASLVNSFSDLPISDFIIAESADKLTLFNSDFAVWLVPELVQGEAVTRGYIALHEPEGSYKPEMAFQAVGEYNQSALILEALRLYLEDIKDTEKTLRSFRFDNK</sequence>
<name>A0ABN0N085_9CHLA</name>
<gene>
    <name evidence="1" type="ORF">H359_0139</name>
</gene>
<reference evidence="1 2" key="1">
    <citation type="submission" date="2013-07" db="EMBL/GenBank/DDBJ databases">
        <title>Isolation of a new Chlamydia species from the feral Sacred Ibis (Threskiornis aethiopicus): Chlamydia ibidis.</title>
        <authorList>
            <person name="Vorimore F."/>
            <person name="Hsia R.-C."/>
            <person name="Huot-Creasy H."/>
            <person name="Bastian S."/>
            <person name="Deruyter L."/>
            <person name="Passet A."/>
            <person name="Sachse K."/>
            <person name="Bavoil P."/>
            <person name="Myers G."/>
            <person name="Laroucau K."/>
        </authorList>
    </citation>
    <scope>NUCLEOTIDE SEQUENCE [LARGE SCALE GENOMIC DNA]</scope>
    <source>
        <strain evidence="1 2">10-1398/6</strain>
    </source>
</reference>
<evidence type="ECO:0000313" key="1">
    <source>
        <dbReference type="EMBL" id="EQM63023.1"/>
    </source>
</evidence>
<evidence type="ECO:0000313" key="2">
    <source>
        <dbReference type="Proteomes" id="UP000016064"/>
    </source>
</evidence>
<dbReference type="EMBL" id="APJW01000001">
    <property type="protein sequence ID" value="EQM63023.1"/>
    <property type="molecule type" value="Genomic_DNA"/>
</dbReference>